<dbReference type="Proteomes" id="UP000092634">
    <property type="component" value="Unassembled WGS sequence"/>
</dbReference>
<dbReference type="GO" id="GO:0003908">
    <property type="term" value="F:methylated-DNA-[protein]-cysteine S-methyltransferase activity"/>
    <property type="evidence" value="ECO:0007669"/>
    <property type="project" value="UniProtKB-EC"/>
</dbReference>
<evidence type="ECO:0000256" key="5">
    <source>
        <dbReference type="ARBA" id="ARBA00022679"/>
    </source>
</evidence>
<dbReference type="Pfam" id="PF01035">
    <property type="entry name" value="DNA_binding_1"/>
    <property type="match status" value="1"/>
</dbReference>
<dbReference type="PANTHER" id="PTHR10815:SF14">
    <property type="entry name" value="BIFUNCTIONAL TRANSCRIPTIONAL ACTIVATOR_DNA REPAIR ENZYME ADA"/>
    <property type="match status" value="1"/>
</dbReference>
<evidence type="ECO:0000256" key="6">
    <source>
        <dbReference type="ARBA" id="ARBA00022763"/>
    </source>
</evidence>
<name>A0A1E8PTX4_9BURK</name>
<keyword evidence="13" id="KW-0862">Zinc</keyword>
<evidence type="ECO:0000256" key="9">
    <source>
        <dbReference type="ARBA" id="ARBA00023163"/>
    </source>
</evidence>
<comment type="caution">
    <text evidence="15">The sequence shown here is derived from an EMBL/GenBank/DDBJ whole genome shotgun (WGS) entry which is preliminary data.</text>
</comment>
<evidence type="ECO:0000256" key="12">
    <source>
        <dbReference type="PIRSR" id="PIRSR000409-1"/>
    </source>
</evidence>
<dbReference type="SMART" id="SM00342">
    <property type="entry name" value="HTH_ARAC"/>
    <property type="match status" value="1"/>
</dbReference>
<sequence length="351" mass="37597">MEHSYSTDDERWEALQRRAPEADGVFYYSVRTTGVYCRPSCAARPALRRNVAFHASCEQAEAAGFRPCLRCKPNLPPLAQRQAAIVADICRLIDASEELLELDSLARAAGMSRYHFHRVFKAHTGITPKAYAAARRGARLKTGLQGAASVTEILYAAGFNSSARLYAATPGLLGMTPGAFRAGGSGAVIRFAIGACTLGAILVASTDKGICAILIDDDPEVLLRDLQDRFPQAELRGAEAAYEQTVAQVVGLVEAPAIGLDLPLDVRGTVFQQRVWQALREIPAGSTVSYAELAQRIGVPHGARAVAGACAANALAVAIPCHRVVRNDGALSGYRWGVARKQALLEREGER</sequence>
<evidence type="ECO:0000256" key="10">
    <source>
        <dbReference type="ARBA" id="ARBA00023204"/>
    </source>
</evidence>
<dbReference type="InterPro" id="IPR035451">
    <property type="entry name" value="Ada-like_dom_sf"/>
</dbReference>
<dbReference type="GO" id="GO:0006281">
    <property type="term" value="P:DNA repair"/>
    <property type="evidence" value="ECO:0007669"/>
    <property type="project" value="UniProtKB-KW"/>
</dbReference>
<comment type="similarity">
    <text evidence="2">Belongs to the MGMT family.</text>
</comment>
<dbReference type="Gene3D" id="3.40.10.10">
    <property type="entry name" value="DNA Methylphosphotriester Repair Domain"/>
    <property type="match status" value="1"/>
</dbReference>
<feature type="binding site" evidence="13">
    <location>
        <position position="68"/>
    </location>
    <ligand>
        <name>Zn(2+)</name>
        <dbReference type="ChEBI" id="CHEBI:29105"/>
    </ligand>
</feature>
<dbReference type="PROSITE" id="PS01124">
    <property type="entry name" value="HTH_ARAC_FAMILY_2"/>
    <property type="match status" value="1"/>
</dbReference>
<feature type="active site" description="Nucleophile; methyl group acceptor from methylphosphotriester" evidence="12">
    <location>
        <position position="37"/>
    </location>
</feature>
<dbReference type="GO" id="GO:0008270">
    <property type="term" value="F:zinc ion binding"/>
    <property type="evidence" value="ECO:0007669"/>
    <property type="project" value="InterPro"/>
</dbReference>
<dbReference type="SUPFAM" id="SSF53155">
    <property type="entry name" value="Methylated DNA-protein cysteine methyltransferase domain"/>
    <property type="match status" value="1"/>
</dbReference>
<evidence type="ECO:0000256" key="4">
    <source>
        <dbReference type="ARBA" id="ARBA00022603"/>
    </source>
</evidence>
<evidence type="ECO:0000256" key="11">
    <source>
        <dbReference type="ARBA" id="ARBA00049348"/>
    </source>
</evidence>
<evidence type="ECO:0000256" key="8">
    <source>
        <dbReference type="ARBA" id="ARBA00023159"/>
    </source>
</evidence>
<evidence type="ECO:0000256" key="7">
    <source>
        <dbReference type="ARBA" id="ARBA00023015"/>
    </source>
</evidence>
<keyword evidence="4" id="KW-0489">Methyltransferase</keyword>
<evidence type="ECO:0000313" key="16">
    <source>
        <dbReference type="Proteomes" id="UP000092634"/>
    </source>
</evidence>
<accession>A0A1E8PTX4</accession>
<feature type="domain" description="HTH araC/xylS-type" evidence="14">
    <location>
        <begin position="87"/>
        <end position="183"/>
    </location>
</feature>
<gene>
    <name evidence="15" type="ORF">BA896_010895</name>
</gene>
<dbReference type="Gene3D" id="1.10.10.60">
    <property type="entry name" value="Homeodomain-like"/>
    <property type="match status" value="1"/>
</dbReference>
<evidence type="ECO:0000313" key="15">
    <source>
        <dbReference type="EMBL" id="OFJ49310.1"/>
    </source>
</evidence>
<comment type="catalytic activity">
    <reaction evidence="11">
        <text>a 6-O-methyl-2'-deoxyguanosine in DNA + L-cysteinyl-[protein] = S-methyl-L-cysteinyl-[protein] + a 2'-deoxyguanosine in DNA</text>
        <dbReference type="Rhea" id="RHEA:24000"/>
        <dbReference type="Rhea" id="RHEA-COMP:10131"/>
        <dbReference type="Rhea" id="RHEA-COMP:10132"/>
        <dbReference type="Rhea" id="RHEA-COMP:11367"/>
        <dbReference type="Rhea" id="RHEA-COMP:11368"/>
        <dbReference type="ChEBI" id="CHEBI:29950"/>
        <dbReference type="ChEBI" id="CHEBI:82612"/>
        <dbReference type="ChEBI" id="CHEBI:85445"/>
        <dbReference type="ChEBI" id="CHEBI:85448"/>
        <dbReference type="EC" id="2.1.1.63"/>
    </reaction>
</comment>
<dbReference type="PROSITE" id="PS00374">
    <property type="entry name" value="MGMT"/>
    <property type="match status" value="1"/>
</dbReference>
<keyword evidence="5" id="KW-0808">Transferase</keyword>
<keyword evidence="8" id="KW-0010">Activator</keyword>
<keyword evidence="9" id="KW-0804">Transcription</keyword>
<comment type="cofactor">
    <cofactor evidence="13">
        <name>Zn(2+)</name>
        <dbReference type="ChEBI" id="CHEBI:29105"/>
    </cofactor>
    <text evidence="13">Binds 1 zinc ion per subunit.</text>
</comment>
<dbReference type="InterPro" id="IPR014048">
    <property type="entry name" value="MethylDNA_cys_MeTrfase_DNA-bd"/>
</dbReference>
<keyword evidence="13" id="KW-0479">Metal-binding</keyword>
<keyword evidence="10" id="KW-0234">DNA repair</keyword>
<feature type="binding site" evidence="13">
    <location>
        <position position="41"/>
    </location>
    <ligand>
        <name>Zn(2+)</name>
        <dbReference type="ChEBI" id="CHEBI:29105"/>
    </ligand>
</feature>
<dbReference type="InterPro" id="IPR001497">
    <property type="entry name" value="MethylDNA_cys_MeTrfase_AS"/>
</dbReference>
<dbReference type="EMBL" id="MAQB02000001">
    <property type="protein sequence ID" value="OFJ49310.1"/>
    <property type="molecule type" value="Genomic_DNA"/>
</dbReference>
<dbReference type="InterPro" id="IPR004026">
    <property type="entry name" value="Ada_DNA_repair_Zn-bd"/>
</dbReference>
<dbReference type="GO" id="GO:0032259">
    <property type="term" value="P:methylation"/>
    <property type="evidence" value="ECO:0007669"/>
    <property type="project" value="UniProtKB-KW"/>
</dbReference>
<dbReference type="InterPro" id="IPR018060">
    <property type="entry name" value="HTH_AraC"/>
</dbReference>
<dbReference type="SUPFAM" id="SSF46767">
    <property type="entry name" value="Methylated DNA-protein cysteine methyltransferase, C-terminal domain"/>
    <property type="match status" value="1"/>
</dbReference>
<dbReference type="Pfam" id="PF12833">
    <property type="entry name" value="HTH_18"/>
    <property type="match status" value="1"/>
</dbReference>
<dbReference type="NCBIfam" id="NF011964">
    <property type="entry name" value="PRK15435.1"/>
    <property type="match status" value="1"/>
</dbReference>
<evidence type="ECO:0000256" key="2">
    <source>
        <dbReference type="ARBA" id="ARBA00008711"/>
    </source>
</evidence>
<organism evidence="15 16">
    <name type="scientific">Janthinobacterium lividum</name>
    <dbReference type="NCBI Taxonomy" id="29581"/>
    <lineage>
        <taxon>Bacteria</taxon>
        <taxon>Pseudomonadati</taxon>
        <taxon>Pseudomonadota</taxon>
        <taxon>Betaproteobacteria</taxon>
        <taxon>Burkholderiales</taxon>
        <taxon>Oxalobacteraceae</taxon>
        <taxon>Janthinobacterium</taxon>
    </lineage>
</organism>
<dbReference type="SUPFAM" id="SSF46689">
    <property type="entry name" value="Homeodomain-like"/>
    <property type="match status" value="1"/>
</dbReference>
<dbReference type="GO" id="GO:0003700">
    <property type="term" value="F:DNA-binding transcription factor activity"/>
    <property type="evidence" value="ECO:0007669"/>
    <property type="project" value="InterPro"/>
</dbReference>
<reference evidence="15 16" key="1">
    <citation type="submission" date="2016-10" db="EMBL/GenBank/DDBJ databases">
        <title>Updated version of Genome Assembly of Janthinobacterium lividum ERGS5:01.</title>
        <authorList>
            <person name="Kumar R."/>
            <person name="Acharya V."/>
            <person name="Singh D."/>
        </authorList>
    </citation>
    <scope>NUCLEOTIDE SEQUENCE [LARGE SCALE GENOMIC DNA]</scope>
    <source>
        <strain evidence="15 16">ERGS5:01</strain>
    </source>
</reference>
<dbReference type="AlphaFoldDB" id="A0A1E8PTX4"/>
<dbReference type="Gene3D" id="1.10.10.10">
    <property type="entry name" value="Winged helix-like DNA-binding domain superfamily/Winged helix DNA-binding domain"/>
    <property type="match status" value="1"/>
</dbReference>
<dbReference type="PIRSF" id="PIRSF000409">
    <property type="entry name" value="Ada"/>
    <property type="match status" value="1"/>
</dbReference>
<dbReference type="InterPro" id="IPR036217">
    <property type="entry name" value="MethylDNA_cys_MeTrfase_DNAb"/>
</dbReference>
<dbReference type="InterPro" id="IPR036388">
    <property type="entry name" value="WH-like_DNA-bd_sf"/>
</dbReference>
<dbReference type="Gene3D" id="3.30.160.70">
    <property type="entry name" value="Methylated DNA-protein cysteine methyltransferase domain"/>
    <property type="match status" value="1"/>
</dbReference>
<dbReference type="GO" id="GO:0043565">
    <property type="term" value="F:sequence-specific DNA binding"/>
    <property type="evidence" value="ECO:0007669"/>
    <property type="project" value="InterPro"/>
</dbReference>
<dbReference type="InterPro" id="IPR009057">
    <property type="entry name" value="Homeodomain-like_sf"/>
</dbReference>
<dbReference type="FunFam" id="1.10.10.10:FF:000214">
    <property type="entry name" value="Methylated-DNA--protein-cysteine methyltransferase"/>
    <property type="match status" value="1"/>
</dbReference>
<feature type="binding site" evidence="13">
    <location>
        <position position="71"/>
    </location>
    <ligand>
        <name>Zn(2+)</name>
        <dbReference type="ChEBI" id="CHEBI:29105"/>
    </ligand>
</feature>
<dbReference type="EC" id="2.1.1.63" evidence="3"/>
<dbReference type="SUPFAM" id="SSF57884">
    <property type="entry name" value="Ada DNA repair protein, N-terminal domain (N-Ada 10)"/>
    <property type="match status" value="1"/>
</dbReference>
<feature type="active site" description="Nucleophile; methyl group acceptor from either O6-methylguanine or O4-methylthymine" evidence="12">
    <location>
        <position position="321"/>
    </location>
</feature>
<keyword evidence="7" id="KW-0805">Transcription regulation</keyword>
<protein>
    <recommendedName>
        <fullName evidence="3">methylated-DNA--[protein]-cysteine S-methyltransferase</fullName>
        <ecNumber evidence="3">2.1.1.63</ecNumber>
    </recommendedName>
</protein>
<comment type="catalytic activity">
    <reaction evidence="1">
        <text>a 4-O-methyl-thymidine in DNA + L-cysteinyl-[protein] = a thymidine in DNA + S-methyl-L-cysteinyl-[protein]</text>
        <dbReference type="Rhea" id="RHEA:53428"/>
        <dbReference type="Rhea" id="RHEA-COMP:10131"/>
        <dbReference type="Rhea" id="RHEA-COMP:10132"/>
        <dbReference type="Rhea" id="RHEA-COMP:13555"/>
        <dbReference type="Rhea" id="RHEA-COMP:13556"/>
        <dbReference type="ChEBI" id="CHEBI:29950"/>
        <dbReference type="ChEBI" id="CHEBI:82612"/>
        <dbReference type="ChEBI" id="CHEBI:137386"/>
        <dbReference type="ChEBI" id="CHEBI:137387"/>
        <dbReference type="EC" id="2.1.1.63"/>
    </reaction>
</comment>
<dbReference type="InterPro" id="IPR036631">
    <property type="entry name" value="MGMT_N_sf"/>
</dbReference>
<dbReference type="Pfam" id="PF02805">
    <property type="entry name" value="Ada_Zn_binding"/>
    <property type="match status" value="1"/>
</dbReference>
<dbReference type="CDD" id="cd06445">
    <property type="entry name" value="ATase"/>
    <property type="match status" value="1"/>
</dbReference>
<dbReference type="InterPro" id="IPR016221">
    <property type="entry name" value="Bifunct_regulatory_prot_Ada"/>
</dbReference>
<feature type="binding site" evidence="13">
    <location>
        <position position="37"/>
    </location>
    <ligand>
        <name>Zn(2+)</name>
        <dbReference type="ChEBI" id="CHEBI:29105"/>
    </ligand>
</feature>
<evidence type="ECO:0000256" key="13">
    <source>
        <dbReference type="PIRSR" id="PIRSR000409-3"/>
    </source>
</evidence>
<dbReference type="NCBIfam" id="TIGR00589">
    <property type="entry name" value="ogt"/>
    <property type="match status" value="1"/>
</dbReference>
<keyword evidence="6" id="KW-0227">DNA damage</keyword>
<proteinExistence type="inferred from homology"/>
<dbReference type="PANTHER" id="PTHR10815">
    <property type="entry name" value="METHYLATED-DNA--PROTEIN-CYSTEINE METHYLTRANSFERASE"/>
    <property type="match status" value="1"/>
</dbReference>
<evidence type="ECO:0000256" key="1">
    <source>
        <dbReference type="ARBA" id="ARBA00001286"/>
    </source>
</evidence>
<evidence type="ECO:0000259" key="14">
    <source>
        <dbReference type="PROSITE" id="PS01124"/>
    </source>
</evidence>
<evidence type="ECO:0000256" key="3">
    <source>
        <dbReference type="ARBA" id="ARBA00011918"/>
    </source>
</evidence>